<name>A0A7I9W866_MYCAG</name>
<dbReference type="PANTHER" id="PTHR10948">
    <property type="entry name" value="TRANSPOSASE"/>
    <property type="match status" value="1"/>
</dbReference>
<dbReference type="EMBL" id="BLKS01000001">
    <property type="protein sequence ID" value="GFG53891.1"/>
    <property type="molecule type" value="Genomic_DNA"/>
</dbReference>
<dbReference type="Proteomes" id="UP000465302">
    <property type="component" value="Unassembled WGS sequence"/>
</dbReference>
<dbReference type="InterPro" id="IPR053392">
    <property type="entry name" value="Transposase_IS30-like"/>
</dbReference>
<gene>
    <name evidence="2" type="ORF">MAGR_53320</name>
</gene>
<feature type="domain" description="Integrase catalytic" evidence="1">
    <location>
        <begin position="1"/>
        <end position="117"/>
    </location>
</feature>
<dbReference type="Gene3D" id="3.30.420.10">
    <property type="entry name" value="Ribonuclease H-like superfamily/Ribonuclease H"/>
    <property type="match status" value="1"/>
</dbReference>
<dbReference type="PANTHER" id="PTHR10948:SF23">
    <property type="entry name" value="TRANSPOSASE INSI FOR INSERTION SEQUENCE ELEMENT IS30A-RELATED"/>
    <property type="match status" value="1"/>
</dbReference>
<dbReference type="NCBIfam" id="NF033563">
    <property type="entry name" value="transpos_IS30"/>
    <property type="match status" value="1"/>
</dbReference>
<accession>A0A7I9W866</accession>
<dbReference type="GO" id="GO:0005829">
    <property type="term" value="C:cytosol"/>
    <property type="evidence" value="ECO:0007669"/>
    <property type="project" value="TreeGrafter"/>
</dbReference>
<organism evidence="2 3">
    <name type="scientific">Mycolicibacterium agri</name>
    <name type="common">Mycobacterium agri</name>
    <dbReference type="NCBI Taxonomy" id="36811"/>
    <lineage>
        <taxon>Bacteria</taxon>
        <taxon>Bacillati</taxon>
        <taxon>Actinomycetota</taxon>
        <taxon>Actinomycetes</taxon>
        <taxon>Mycobacteriales</taxon>
        <taxon>Mycobacteriaceae</taxon>
        <taxon>Mycolicibacterium</taxon>
    </lineage>
</organism>
<comment type="caution">
    <text evidence="2">The sequence shown here is derived from an EMBL/GenBank/DDBJ whole genome shotgun (WGS) entry which is preliminary data.</text>
</comment>
<dbReference type="PROSITE" id="PS50994">
    <property type="entry name" value="INTEGRASE"/>
    <property type="match status" value="1"/>
</dbReference>
<dbReference type="GO" id="GO:0032196">
    <property type="term" value="P:transposition"/>
    <property type="evidence" value="ECO:0007669"/>
    <property type="project" value="TreeGrafter"/>
</dbReference>
<dbReference type="InterPro" id="IPR036397">
    <property type="entry name" value="RNaseH_sf"/>
</dbReference>
<protein>
    <submittedName>
        <fullName evidence="2">IS30 family transposase</fullName>
    </submittedName>
</protein>
<dbReference type="InterPro" id="IPR051917">
    <property type="entry name" value="Transposase-Integrase"/>
</dbReference>
<evidence type="ECO:0000313" key="3">
    <source>
        <dbReference type="Proteomes" id="UP000465302"/>
    </source>
</evidence>
<proteinExistence type="predicted"/>
<dbReference type="GO" id="GO:0004803">
    <property type="term" value="F:transposase activity"/>
    <property type="evidence" value="ECO:0007669"/>
    <property type="project" value="TreeGrafter"/>
</dbReference>
<sequence length="130" mass="14196">MLLHLPDDHGALAVQEAIVAKMAQLQATRLTSGREMANHAAIAAATELDIYFCDPHSPWQRGSNENTNGLLRQYFAKGTDLSVFPADYLDYVAAQLNTRPRKTLGWKKPAEVLDELLSNPPKPPAVASTA</sequence>
<evidence type="ECO:0000259" key="1">
    <source>
        <dbReference type="PROSITE" id="PS50994"/>
    </source>
</evidence>
<dbReference type="InterPro" id="IPR001584">
    <property type="entry name" value="Integrase_cat-core"/>
</dbReference>
<dbReference type="AlphaFoldDB" id="A0A7I9W866"/>
<dbReference type="SUPFAM" id="SSF53098">
    <property type="entry name" value="Ribonuclease H-like"/>
    <property type="match status" value="1"/>
</dbReference>
<dbReference type="GO" id="GO:0015074">
    <property type="term" value="P:DNA integration"/>
    <property type="evidence" value="ECO:0007669"/>
    <property type="project" value="InterPro"/>
</dbReference>
<dbReference type="InterPro" id="IPR012337">
    <property type="entry name" value="RNaseH-like_sf"/>
</dbReference>
<evidence type="ECO:0000313" key="2">
    <source>
        <dbReference type="EMBL" id="GFG53891.1"/>
    </source>
</evidence>
<dbReference type="GO" id="GO:0003676">
    <property type="term" value="F:nucleic acid binding"/>
    <property type="evidence" value="ECO:0007669"/>
    <property type="project" value="InterPro"/>
</dbReference>
<reference evidence="2 3" key="1">
    <citation type="journal article" date="2019" name="Emerg. Microbes Infect.">
        <title>Comprehensive subspecies identification of 175 nontuberculous mycobacteria species based on 7547 genomic profiles.</title>
        <authorList>
            <person name="Matsumoto Y."/>
            <person name="Kinjo T."/>
            <person name="Motooka D."/>
            <person name="Nabeya D."/>
            <person name="Jung N."/>
            <person name="Uechi K."/>
            <person name="Horii T."/>
            <person name="Iida T."/>
            <person name="Fujita J."/>
            <person name="Nakamura S."/>
        </authorList>
    </citation>
    <scope>NUCLEOTIDE SEQUENCE [LARGE SCALE GENOMIC DNA]</scope>
    <source>
        <strain evidence="2 3">JCM 6377</strain>
    </source>
</reference>